<feature type="non-terminal residue" evidence="5">
    <location>
        <position position="1"/>
    </location>
</feature>
<dbReference type="InterPro" id="IPR036427">
    <property type="entry name" value="Bromodomain-like_sf"/>
</dbReference>
<evidence type="ECO:0000259" key="4">
    <source>
        <dbReference type="PROSITE" id="PS50014"/>
    </source>
</evidence>
<feature type="region of interest" description="Disordered" evidence="3">
    <location>
        <begin position="249"/>
        <end position="277"/>
    </location>
</feature>
<gene>
    <name evidence="5" type="ORF">CALVIDRAFT_497648</name>
</gene>
<protein>
    <recommendedName>
        <fullName evidence="4">Bromo domain-containing protein</fullName>
    </recommendedName>
</protein>
<evidence type="ECO:0000256" key="1">
    <source>
        <dbReference type="ARBA" id="ARBA00023117"/>
    </source>
</evidence>
<evidence type="ECO:0000313" key="6">
    <source>
        <dbReference type="Proteomes" id="UP000076738"/>
    </source>
</evidence>
<dbReference type="OrthoDB" id="21449at2759"/>
<dbReference type="AlphaFoldDB" id="A0A167N5P5"/>
<evidence type="ECO:0000256" key="3">
    <source>
        <dbReference type="SAM" id="MobiDB-lite"/>
    </source>
</evidence>
<feature type="compositionally biased region" description="Polar residues" evidence="3">
    <location>
        <begin position="47"/>
        <end position="58"/>
    </location>
</feature>
<feature type="region of interest" description="Disordered" evidence="3">
    <location>
        <begin position="373"/>
        <end position="396"/>
    </location>
</feature>
<feature type="region of interest" description="Disordered" evidence="3">
    <location>
        <begin position="701"/>
        <end position="728"/>
    </location>
</feature>
<dbReference type="InterPro" id="IPR001487">
    <property type="entry name" value="Bromodomain"/>
</dbReference>
<feature type="domain" description="Bromo" evidence="4">
    <location>
        <begin position="106"/>
        <end position="176"/>
    </location>
</feature>
<feature type="compositionally biased region" description="Basic and acidic residues" evidence="3">
    <location>
        <begin position="438"/>
        <end position="458"/>
    </location>
</feature>
<feature type="compositionally biased region" description="Low complexity" evidence="3">
    <location>
        <begin position="754"/>
        <end position="768"/>
    </location>
</feature>
<feature type="compositionally biased region" description="Low complexity" evidence="3">
    <location>
        <begin position="26"/>
        <end position="46"/>
    </location>
</feature>
<dbReference type="PROSITE" id="PS50014">
    <property type="entry name" value="BROMODOMAIN_2"/>
    <property type="match status" value="1"/>
</dbReference>
<name>A0A167N5P5_CALVF</name>
<dbReference type="Gene3D" id="1.20.920.10">
    <property type="entry name" value="Bromodomain-like"/>
    <property type="match status" value="1"/>
</dbReference>
<keyword evidence="1 2" id="KW-0103">Bromodomain</keyword>
<organism evidence="5 6">
    <name type="scientific">Calocera viscosa (strain TUFC12733)</name>
    <dbReference type="NCBI Taxonomy" id="1330018"/>
    <lineage>
        <taxon>Eukaryota</taxon>
        <taxon>Fungi</taxon>
        <taxon>Dikarya</taxon>
        <taxon>Basidiomycota</taxon>
        <taxon>Agaricomycotina</taxon>
        <taxon>Dacrymycetes</taxon>
        <taxon>Dacrymycetales</taxon>
        <taxon>Dacrymycetaceae</taxon>
        <taxon>Calocera</taxon>
    </lineage>
</organism>
<dbReference type="InterPro" id="IPR051831">
    <property type="entry name" value="Bromodomain_contain_prot"/>
</dbReference>
<evidence type="ECO:0000256" key="2">
    <source>
        <dbReference type="PROSITE-ProRule" id="PRU00035"/>
    </source>
</evidence>
<dbReference type="Pfam" id="PF00439">
    <property type="entry name" value="Bromodomain"/>
    <property type="match status" value="1"/>
</dbReference>
<dbReference type="SUPFAM" id="SSF47370">
    <property type="entry name" value="Bromodomain"/>
    <property type="match status" value="1"/>
</dbReference>
<proteinExistence type="predicted"/>
<dbReference type="CDD" id="cd04369">
    <property type="entry name" value="Bromodomain"/>
    <property type="match status" value="1"/>
</dbReference>
<feature type="region of interest" description="Disordered" evidence="3">
    <location>
        <begin position="17"/>
        <end position="90"/>
    </location>
</feature>
<dbReference type="EMBL" id="KV417280">
    <property type="protein sequence ID" value="KZO97372.1"/>
    <property type="molecule type" value="Genomic_DNA"/>
</dbReference>
<feature type="compositionally biased region" description="Low complexity" evidence="3">
    <location>
        <begin position="710"/>
        <end position="719"/>
    </location>
</feature>
<dbReference type="PANTHER" id="PTHR22881">
    <property type="entry name" value="BROMODOMAIN CONTAINING PROTEIN"/>
    <property type="match status" value="1"/>
</dbReference>
<dbReference type="STRING" id="1330018.A0A167N5P5"/>
<feature type="region of interest" description="Disordered" evidence="3">
    <location>
        <begin position="754"/>
        <end position="791"/>
    </location>
</feature>
<dbReference type="PRINTS" id="PR00503">
    <property type="entry name" value="BROMODOMAIN"/>
</dbReference>
<dbReference type="SMART" id="SM00297">
    <property type="entry name" value="BROMO"/>
    <property type="match status" value="1"/>
</dbReference>
<dbReference type="Proteomes" id="UP000076738">
    <property type="component" value="Unassembled WGS sequence"/>
</dbReference>
<reference evidence="5 6" key="1">
    <citation type="journal article" date="2016" name="Mol. Biol. Evol.">
        <title>Comparative Genomics of Early-Diverging Mushroom-Forming Fungi Provides Insights into the Origins of Lignocellulose Decay Capabilities.</title>
        <authorList>
            <person name="Nagy L.G."/>
            <person name="Riley R."/>
            <person name="Tritt A."/>
            <person name="Adam C."/>
            <person name="Daum C."/>
            <person name="Floudas D."/>
            <person name="Sun H."/>
            <person name="Yadav J.S."/>
            <person name="Pangilinan J."/>
            <person name="Larsson K.H."/>
            <person name="Matsuura K."/>
            <person name="Barry K."/>
            <person name="Labutti K."/>
            <person name="Kuo R."/>
            <person name="Ohm R.A."/>
            <person name="Bhattacharya S.S."/>
            <person name="Shirouzu T."/>
            <person name="Yoshinaga Y."/>
            <person name="Martin F.M."/>
            <person name="Grigoriev I.V."/>
            <person name="Hibbett D.S."/>
        </authorList>
    </citation>
    <scope>NUCLEOTIDE SEQUENCE [LARGE SCALE GENOMIC DNA]</scope>
    <source>
        <strain evidence="5 6">TUFC12733</strain>
    </source>
</reference>
<feature type="compositionally biased region" description="Basic and acidic residues" evidence="3">
    <location>
        <begin position="779"/>
        <end position="791"/>
    </location>
</feature>
<dbReference type="GO" id="GO:0006325">
    <property type="term" value="P:chromatin organization"/>
    <property type="evidence" value="ECO:0007669"/>
    <property type="project" value="UniProtKB-ARBA"/>
</dbReference>
<accession>A0A167N5P5</accession>
<keyword evidence="6" id="KW-1185">Reference proteome</keyword>
<feature type="region of interest" description="Disordered" evidence="3">
    <location>
        <begin position="438"/>
        <end position="464"/>
    </location>
</feature>
<sequence>MHTHGPFAMQAPMSRRLSQLKHSAQGLSSGSSSSLGTGTPTTPVSGQASRRLSVSSGVAVNGLGPATPGSGKRTRAASKAAGGESPAVKRGRTLQGTLQRLVAQLSKRDNYAFFLQPVDEKEVPGYRTVIKHPMDLGTMAARVDKGRYKSMDEFRDDFLLVTTNAKTFNPPSTIFHTEAAKLEKYGLDAINKAQQKLVEAEKQAEAWAEDQAAALAAQQVYLLEHQDEVIKVESDGEGEDAVRAMSLERGSRSLSAAPTPGQAAQMRLGKRRGGYRPRGAPKSIDELWKIPGPETGIGTFPYGSDLAGLMLEFEIMGRKTLTKKERARLERHPLKRPIAPDGSVDYTEMEDPYAFLSVFLPQPFGQPELEVVPAASTSSAPKQKTETPTYPSAYPSVSVPPTIISMRSGAENEPIEDDSIHWSIQRPGMNSYRSYFSREEEELRKQGEREGQNKEVDVRNPAPSDWGSFGTLPMKWAVGDSTWYSDESKLHMKIREDIRKAAERLRAGGKKKADVESGNDPKKEIEKAAFGGEAWLRDVVYGGPEGIAYIQSVASFVDRAMKYAKQDEEAPLEESTVKVEEDIDMDAPPERPLKRRRIDEVDESVLLPRPLPDYVSDLIIDPLTSGLHEILDRIGESIEDPELSLPRHLPQLGKHLDNSVNVVPEAERRVSEMSAIVGDQLDMGSVLRAPDEFFYKDDEWTQRSKKATTTEETSVSTTTPAANGASLTPASPAYINYGLAKAAESILRLSHSGKTSASTSSTQTSDGTAVEDTVAGSEMGEKADDRDKEDPEMRKLRLNLLTMTRHVPLAELAPLKPELIPAHVRHLFPARIGGEGA</sequence>
<dbReference type="PANTHER" id="PTHR22881:SF27">
    <property type="entry name" value="BROMODOMAIN CONTAINING 7_9"/>
    <property type="match status" value="1"/>
</dbReference>
<evidence type="ECO:0000313" key="5">
    <source>
        <dbReference type="EMBL" id="KZO97372.1"/>
    </source>
</evidence>
<feature type="compositionally biased region" description="Low complexity" evidence="3">
    <location>
        <begin position="387"/>
        <end position="396"/>
    </location>
</feature>